<gene>
    <name evidence="1" type="ORF">CGGC5_v015965</name>
</gene>
<dbReference type="GO" id="GO:0003997">
    <property type="term" value="F:acyl-CoA oxidase activity"/>
    <property type="evidence" value="ECO:0007669"/>
    <property type="project" value="InterPro"/>
</dbReference>
<dbReference type="PANTHER" id="PTHR10909:SF382">
    <property type="entry name" value="ACYL-COENZYME A OXIDASE"/>
    <property type="match status" value="1"/>
</dbReference>
<dbReference type="Gene3D" id="2.40.110.10">
    <property type="entry name" value="Butyryl-CoA Dehydrogenase, subunit A, domain 2"/>
    <property type="match status" value="1"/>
</dbReference>
<dbReference type="GO" id="GO:0033540">
    <property type="term" value="P:fatty acid beta-oxidation using acyl-CoA oxidase"/>
    <property type="evidence" value="ECO:0007669"/>
    <property type="project" value="TreeGrafter"/>
</dbReference>
<dbReference type="InterPro" id="IPR009100">
    <property type="entry name" value="AcylCoA_DH/oxidase_NM_dom_sf"/>
</dbReference>
<evidence type="ECO:0000313" key="1">
    <source>
        <dbReference type="EMBL" id="KAF4475678.1"/>
    </source>
</evidence>
<organism evidence="1 2">
    <name type="scientific">Colletotrichum fructicola (strain Nara gc5)</name>
    <name type="common">Anthracnose fungus</name>
    <name type="synonym">Colletotrichum gloeosporioides (strain Nara gc5)</name>
    <dbReference type="NCBI Taxonomy" id="1213859"/>
    <lineage>
        <taxon>Eukaryota</taxon>
        <taxon>Fungi</taxon>
        <taxon>Dikarya</taxon>
        <taxon>Ascomycota</taxon>
        <taxon>Pezizomycotina</taxon>
        <taxon>Sordariomycetes</taxon>
        <taxon>Hypocreomycetidae</taxon>
        <taxon>Glomerellales</taxon>
        <taxon>Glomerellaceae</taxon>
        <taxon>Colletotrichum</taxon>
        <taxon>Colletotrichum gloeosporioides species complex</taxon>
    </lineage>
</organism>
<reference evidence="1 2" key="1">
    <citation type="submission" date="2012-08" db="EMBL/GenBank/DDBJ databases">
        <authorList>
            <person name="Gan P.H.P."/>
            <person name="Ikeda K."/>
            <person name="Irieda H."/>
            <person name="Narusaka M."/>
            <person name="O'Connell R.J."/>
            <person name="Narusaka Y."/>
            <person name="Takano Y."/>
            <person name="Kubo Y."/>
            <person name="Shirasu K."/>
        </authorList>
    </citation>
    <scope>NUCLEOTIDE SEQUENCE [LARGE SCALE GENOMIC DNA]</scope>
    <source>
        <strain evidence="1 2">Nara gc5</strain>
    </source>
</reference>
<comment type="caution">
    <text evidence="1">The sequence shown here is derived from an EMBL/GenBank/DDBJ whole genome shotgun (WGS) entry which is preliminary data.</text>
</comment>
<dbReference type="GO" id="GO:0005777">
    <property type="term" value="C:peroxisome"/>
    <property type="evidence" value="ECO:0007669"/>
    <property type="project" value="InterPro"/>
</dbReference>
<dbReference type="SUPFAM" id="SSF47203">
    <property type="entry name" value="Acyl-CoA dehydrogenase C-terminal domain-like"/>
    <property type="match status" value="1"/>
</dbReference>
<proteinExistence type="predicted"/>
<dbReference type="GO" id="GO:0055088">
    <property type="term" value="P:lipid homeostasis"/>
    <property type="evidence" value="ECO:0007669"/>
    <property type="project" value="TreeGrafter"/>
</dbReference>
<reference evidence="1 2" key="2">
    <citation type="submission" date="2020-04" db="EMBL/GenBank/DDBJ databases">
        <title>Genome sequencing and assembly of multiple isolates from the Colletotrichum gloeosporioides species complex.</title>
        <authorList>
            <person name="Gan P."/>
            <person name="Shirasu K."/>
        </authorList>
    </citation>
    <scope>NUCLEOTIDE SEQUENCE [LARGE SCALE GENOMIC DNA]</scope>
    <source>
        <strain evidence="1 2">Nara gc5</strain>
    </source>
</reference>
<dbReference type="AlphaFoldDB" id="A0A7J6IGY9"/>
<name>A0A7J6IGY9_COLFN</name>
<dbReference type="PANTHER" id="PTHR10909">
    <property type="entry name" value="ELECTRON TRANSPORT OXIDOREDUCTASE"/>
    <property type="match status" value="1"/>
</dbReference>
<dbReference type="InterPro" id="IPR036250">
    <property type="entry name" value="AcylCo_DH-like_C"/>
</dbReference>
<dbReference type="GO" id="GO:0071949">
    <property type="term" value="F:FAD binding"/>
    <property type="evidence" value="ECO:0007669"/>
    <property type="project" value="InterPro"/>
</dbReference>
<dbReference type="InterPro" id="IPR046373">
    <property type="entry name" value="Acyl-CoA_Oxase/DH_mid-dom_sf"/>
</dbReference>
<dbReference type="GeneID" id="90980459"/>
<keyword evidence="2" id="KW-1185">Reference proteome</keyword>
<dbReference type="InterPro" id="IPR012258">
    <property type="entry name" value="Acyl-CoA_oxidase"/>
</dbReference>
<sequence length="565" mass="61901">MDFDTSPFLDGIWDVRRESRYEPSLPAISLHYERARALCLSRGLTLNDIAELSPRFWNFHFDPISSQDITAFIIATIHLNLCVGTIARFSRERPDLEATLDELLTFKACGEFMLTELGHGLDARNLETTATMEADGPFTLNTPTTGAAKAMPPTSPLAGMARVAVVFARLVVGGDDRGVKPFVVRLNDAGGMCDGIESRVLPIRPGTKPLDHSITSFRNVHLPPEALLGSATRASDEREDFLAQIWRVSVGTLSLSIMGVSAIRVAGCIAAMYSQRRLVGDVKRLPIMQFSTQQRPILKALVHGEVLHAYAKWSVGEFMDQRHNVDVRRGIATAFKVLVVRSSRLLSELAERCGWQGLYAHNQISELASTFQGNSVAEGDTLVISIRLASELLLKRYLLPQAANPTALLALYETGLLGEVTGEVALASGSSGSLRGASYNDSVLPRCRTIVEATGQRMAYEAAKAQGNIPPEVLDLFEKSCIQEDPSWFVENGLGTRCALQNSEDEAYRNTLPLLPSLMKRAKAGAYITAPLVRETAMEDFIQGLPVFRASQDDVVEGRNPRSRL</sequence>
<dbReference type="GO" id="GO:0005504">
    <property type="term" value="F:fatty acid binding"/>
    <property type="evidence" value="ECO:0007669"/>
    <property type="project" value="TreeGrafter"/>
</dbReference>
<dbReference type="OrthoDB" id="4790048at2759"/>
<accession>A0A7J6IGY9</accession>
<dbReference type="Gene3D" id="1.20.140.10">
    <property type="entry name" value="Butyryl-CoA Dehydrogenase, subunit A, domain 3"/>
    <property type="match status" value="1"/>
</dbReference>
<dbReference type="EMBL" id="ANPB02000010">
    <property type="protein sequence ID" value="KAF4475678.1"/>
    <property type="molecule type" value="Genomic_DNA"/>
</dbReference>
<protein>
    <submittedName>
        <fullName evidence="1">Acyl-coenzyme A oxidase 2</fullName>
    </submittedName>
</protein>
<evidence type="ECO:0000313" key="2">
    <source>
        <dbReference type="Proteomes" id="UP000011096"/>
    </source>
</evidence>
<dbReference type="SUPFAM" id="SSF56645">
    <property type="entry name" value="Acyl-CoA dehydrogenase NM domain-like"/>
    <property type="match status" value="1"/>
</dbReference>
<dbReference type="Proteomes" id="UP000011096">
    <property type="component" value="Unassembled WGS sequence"/>
</dbReference>
<dbReference type="RefSeq" id="XP_066007344.1">
    <property type="nucleotide sequence ID" value="XM_066153367.1"/>
</dbReference>
<dbReference type="InParanoid" id="A0A7J6IGY9"/>